<dbReference type="EMBL" id="JBHTHM010001151">
    <property type="protein sequence ID" value="MFD0786090.1"/>
    <property type="molecule type" value="Genomic_DNA"/>
</dbReference>
<dbReference type="InterPro" id="IPR025877">
    <property type="entry name" value="MobA-like_NTP_Trfase"/>
</dbReference>
<dbReference type="SUPFAM" id="SSF53448">
    <property type="entry name" value="Nucleotide-diphospho-sugar transferases"/>
    <property type="match status" value="1"/>
</dbReference>
<dbReference type="PANTHER" id="PTHR43777">
    <property type="entry name" value="MOLYBDENUM COFACTOR CYTIDYLYLTRANSFERASE"/>
    <property type="match status" value="1"/>
</dbReference>
<organism evidence="2 3">
    <name type="scientific">Micromonospora azadirachtae</name>
    <dbReference type="NCBI Taxonomy" id="1970735"/>
    <lineage>
        <taxon>Bacteria</taxon>
        <taxon>Bacillati</taxon>
        <taxon>Actinomycetota</taxon>
        <taxon>Actinomycetes</taxon>
        <taxon>Micromonosporales</taxon>
        <taxon>Micromonosporaceae</taxon>
        <taxon>Micromonospora</taxon>
    </lineage>
</organism>
<dbReference type="PANTHER" id="PTHR43777:SF1">
    <property type="entry name" value="MOLYBDENUM COFACTOR CYTIDYLYLTRANSFERASE"/>
    <property type="match status" value="1"/>
</dbReference>
<feature type="non-terminal residue" evidence="2">
    <location>
        <position position="108"/>
    </location>
</feature>
<accession>A0ABW3A5H2</accession>
<keyword evidence="2" id="KW-0808">Transferase</keyword>
<proteinExistence type="predicted"/>
<evidence type="ECO:0000259" key="1">
    <source>
        <dbReference type="Pfam" id="PF12804"/>
    </source>
</evidence>
<dbReference type="Gene3D" id="3.90.550.10">
    <property type="entry name" value="Spore Coat Polysaccharide Biosynthesis Protein SpsA, Chain A"/>
    <property type="match status" value="1"/>
</dbReference>
<reference evidence="3" key="1">
    <citation type="journal article" date="2019" name="Int. J. Syst. Evol. Microbiol.">
        <title>The Global Catalogue of Microorganisms (GCM) 10K type strain sequencing project: providing services to taxonomists for standard genome sequencing and annotation.</title>
        <authorList>
            <consortium name="The Broad Institute Genomics Platform"/>
            <consortium name="The Broad Institute Genome Sequencing Center for Infectious Disease"/>
            <person name="Wu L."/>
            <person name="Ma J."/>
        </authorList>
    </citation>
    <scope>NUCLEOTIDE SEQUENCE [LARGE SCALE GENOMIC DNA]</scope>
    <source>
        <strain evidence="3">JCM 32148</strain>
    </source>
</reference>
<dbReference type="GO" id="GO:0016740">
    <property type="term" value="F:transferase activity"/>
    <property type="evidence" value="ECO:0007669"/>
    <property type="project" value="UniProtKB-KW"/>
</dbReference>
<name>A0ABW3A5H2_9ACTN</name>
<evidence type="ECO:0000313" key="2">
    <source>
        <dbReference type="EMBL" id="MFD0786090.1"/>
    </source>
</evidence>
<comment type="caution">
    <text evidence="2">The sequence shown here is derived from an EMBL/GenBank/DDBJ whole genome shotgun (WGS) entry which is preliminary data.</text>
</comment>
<sequence>MIIAAGGGRRIGGPEALLHQGEKPLVNRMIDTMTEAGCERIVVVLGAAADQVRETADLTGATVVVNRAWGTGVGSSIRAGLAAIDDESVEAVVVVPVDMPGLTPAAVR</sequence>
<keyword evidence="3" id="KW-1185">Reference proteome</keyword>
<evidence type="ECO:0000313" key="3">
    <source>
        <dbReference type="Proteomes" id="UP001597053"/>
    </source>
</evidence>
<protein>
    <submittedName>
        <fullName evidence="2">NTP transferase domain-containing protein</fullName>
    </submittedName>
</protein>
<feature type="domain" description="MobA-like NTP transferase" evidence="1">
    <location>
        <begin position="2"/>
        <end position="108"/>
    </location>
</feature>
<dbReference type="InterPro" id="IPR029044">
    <property type="entry name" value="Nucleotide-diphossugar_trans"/>
</dbReference>
<dbReference type="Proteomes" id="UP001597053">
    <property type="component" value="Unassembled WGS sequence"/>
</dbReference>
<dbReference type="Pfam" id="PF12804">
    <property type="entry name" value="NTP_transf_3"/>
    <property type="match status" value="1"/>
</dbReference>
<gene>
    <name evidence="2" type="ORF">ACFQZ8_19495</name>
</gene>